<gene>
    <name evidence="1" type="ORF">AUL39_08045</name>
</gene>
<proteinExistence type="predicted"/>
<dbReference type="Proteomes" id="UP000054078">
    <property type="component" value="Unassembled WGS sequence"/>
</dbReference>
<evidence type="ECO:0000313" key="2">
    <source>
        <dbReference type="Proteomes" id="UP000054078"/>
    </source>
</evidence>
<organism evidence="1 2">
    <name type="scientific">Tractidigestivibacter scatoligenes</name>
    <name type="common">Olsenella scatoligenes</name>
    <dbReference type="NCBI Taxonomy" id="1299998"/>
    <lineage>
        <taxon>Bacteria</taxon>
        <taxon>Bacillati</taxon>
        <taxon>Actinomycetota</taxon>
        <taxon>Coriobacteriia</taxon>
        <taxon>Coriobacteriales</taxon>
        <taxon>Atopobiaceae</taxon>
        <taxon>Tractidigestivibacter</taxon>
    </lineage>
</organism>
<protein>
    <submittedName>
        <fullName evidence="1">Uncharacterized protein</fullName>
    </submittedName>
</protein>
<reference evidence="1 2" key="1">
    <citation type="submission" date="2015-12" db="EMBL/GenBank/DDBJ databases">
        <title>Draft Genome Sequence of Olsenella scatoligenes SK9K4T; a Producer of 3-Methylindole- (skatole) and 4-Methylphenol- (p-cresol) Isolated from Pig Feces.</title>
        <authorList>
            <person name="Li X."/>
            <person name="Borg B."/>
            <person name="Canibe N."/>
        </authorList>
    </citation>
    <scope>NUCLEOTIDE SEQUENCE [LARGE SCALE GENOMIC DNA]</scope>
    <source>
        <strain evidence="1 2">SK9K4</strain>
    </source>
</reference>
<keyword evidence="2" id="KW-1185">Reference proteome</keyword>
<dbReference type="AlphaFoldDB" id="A0A100YUY2"/>
<name>A0A100YUY2_TRASO</name>
<dbReference type="EMBL" id="LOJF01000010">
    <property type="protein sequence ID" value="KUH58155.1"/>
    <property type="molecule type" value="Genomic_DNA"/>
</dbReference>
<evidence type="ECO:0000313" key="1">
    <source>
        <dbReference type="EMBL" id="KUH58155.1"/>
    </source>
</evidence>
<accession>A0A100YUY2</accession>
<comment type="caution">
    <text evidence="1">The sequence shown here is derived from an EMBL/GenBank/DDBJ whole genome shotgun (WGS) entry which is preliminary data.</text>
</comment>
<sequence>MQVKVTSVVSRGNGRFNINLDDGSTVRVIVEVLPELDNLVTFTAMTPSAWTLTGVVGGIAGDGLDYSVEPIDMGGLGTFGDAHESMCAIAKSGEMLAATIDAIRDIIEDVCPGALDEH</sequence>